<evidence type="ECO:0000256" key="1">
    <source>
        <dbReference type="SAM" id="MobiDB-lite"/>
    </source>
</evidence>
<feature type="compositionally biased region" description="Basic and acidic residues" evidence="1">
    <location>
        <begin position="9"/>
        <end position="22"/>
    </location>
</feature>
<comment type="caution">
    <text evidence="2">The sequence shown here is derived from an EMBL/GenBank/DDBJ whole genome shotgun (WGS) entry which is preliminary data.</text>
</comment>
<dbReference type="AlphaFoldDB" id="A0A0F9G0S9"/>
<sequence>QAEEGYVEQIEKLRGARESSAS</sequence>
<proteinExistence type="predicted"/>
<evidence type="ECO:0000313" key="2">
    <source>
        <dbReference type="EMBL" id="KKL56997.1"/>
    </source>
</evidence>
<dbReference type="EMBL" id="LAZR01030310">
    <property type="protein sequence ID" value="KKL56997.1"/>
    <property type="molecule type" value="Genomic_DNA"/>
</dbReference>
<feature type="non-terminal residue" evidence="2">
    <location>
        <position position="1"/>
    </location>
</feature>
<organism evidence="2">
    <name type="scientific">marine sediment metagenome</name>
    <dbReference type="NCBI Taxonomy" id="412755"/>
    <lineage>
        <taxon>unclassified sequences</taxon>
        <taxon>metagenomes</taxon>
        <taxon>ecological metagenomes</taxon>
    </lineage>
</organism>
<feature type="region of interest" description="Disordered" evidence="1">
    <location>
        <begin position="1"/>
        <end position="22"/>
    </location>
</feature>
<gene>
    <name evidence="2" type="ORF">LCGC14_2239840</name>
</gene>
<protein>
    <submittedName>
        <fullName evidence="2">Uncharacterized protein</fullName>
    </submittedName>
</protein>
<name>A0A0F9G0S9_9ZZZZ</name>
<accession>A0A0F9G0S9</accession>
<reference evidence="2" key="1">
    <citation type="journal article" date="2015" name="Nature">
        <title>Complex archaea that bridge the gap between prokaryotes and eukaryotes.</title>
        <authorList>
            <person name="Spang A."/>
            <person name="Saw J.H."/>
            <person name="Jorgensen S.L."/>
            <person name="Zaremba-Niedzwiedzka K."/>
            <person name="Martijn J."/>
            <person name="Lind A.E."/>
            <person name="van Eijk R."/>
            <person name="Schleper C."/>
            <person name="Guy L."/>
            <person name="Ettema T.J."/>
        </authorList>
    </citation>
    <scope>NUCLEOTIDE SEQUENCE</scope>
</reference>